<comment type="caution">
    <text evidence="1">The sequence shown here is derived from an EMBL/GenBank/DDBJ whole genome shotgun (WGS) entry which is preliminary data.</text>
</comment>
<accession>A0A4R1R7R8</accession>
<evidence type="ECO:0000313" key="1">
    <source>
        <dbReference type="EMBL" id="TCL61618.1"/>
    </source>
</evidence>
<dbReference type="AlphaFoldDB" id="A0A4R1R7R8"/>
<proteinExistence type="predicted"/>
<name>A0A4R1R7R8_9FIRM</name>
<gene>
    <name evidence="1" type="ORF">EDD77_10172</name>
</gene>
<dbReference type="STRING" id="1650663.GCA_001486665_01671"/>
<sequence>MASIHYILEEHFRAKGDLERAQTVRRLAEALQEGSPRPPKQEPEQ</sequence>
<protein>
    <submittedName>
        <fullName evidence="1">Uncharacterized protein</fullName>
    </submittedName>
</protein>
<dbReference type="EMBL" id="SLUM01000001">
    <property type="protein sequence ID" value="TCL61618.1"/>
    <property type="molecule type" value="Genomic_DNA"/>
</dbReference>
<evidence type="ECO:0000313" key="2">
    <source>
        <dbReference type="Proteomes" id="UP000295184"/>
    </source>
</evidence>
<reference evidence="1 2" key="1">
    <citation type="submission" date="2019-03" db="EMBL/GenBank/DDBJ databases">
        <title>Genomic Encyclopedia of Type Strains, Phase IV (KMG-IV): sequencing the most valuable type-strain genomes for metagenomic binning, comparative biology and taxonomic classification.</title>
        <authorList>
            <person name="Goeker M."/>
        </authorList>
    </citation>
    <scope>NUCLEOTIDE SEQUENCE [LARGE SCALE GENOMIC DNA]</scope>
    <source>
        <strain evidence="1 2">DSM 100451</strain>
    </source>
</reference>
<organism evidence="1 2">
    <name type="scientific">Allofournierella massiliensis</name>
    <dbReference type="NCBI Taxonomy" id="1650663"/>
    <lineage>
        <taxon>Bacteria</taxon>
        <taxon>Bacillati</taxon>
        <taxon>Bacillota</taxon>
        <taxon>Clostridia</taxon>
        <taxon>Eubacteriales</taxon>
        <taxon>Oscillospiraceae</taxon>
        <taxon>Allofournierella</taxon>
    </lineage>
</organism>
<dbReference type="RefSeq" id="WP_172733296.1">
    <property type="nucleotide sequence ID" value="NZ_CABKVM010000016.1"/>
</dbReference>
<dbReference type="Proteomes" id="UP000295184">
    <property type="component" value="Unassembled WGS sequence"/>
</dbReference>